<name>A0A0P9EPA6_RHOGW</name>
<dbReference type="GeneID" id="28979644"/>
<comment type="subcellular location">
    <subcellularLocation>
        <location evidence="1">Membrane</location>
        <topology evidence="1">Multi-pass membrane protein</topology>
    </subcellularLocation>
</comment>
<dbReference type="FunFam" id="1.20.1510.10:FF:000021">
    <property type="entry name" value="Solute carrier family 30 (Zinc transporter), member 1"/>
    <property type="match status" value="1"/>
</dbReference>
<feature type="transmembrane region" description="Helical" evidence="9">
    <location>
        <begin position="302"/>
        <end position="319"/>
    </location>
</feature>
<dbReference type="EMBL" id="KQ474081">
    <property type="protein sequence ID" value="KPV74091.1"/>
    <property type="molecule type" value="Genomic_DNA"/>
</dbReference>
<keyword evidence="3" id="KW-0813">Transport</keyword>
<feature type="transmembrane region" description="Helical" evidence="9">
    <location>
        <begin position="63"/>
        <end position="86"/>
    </location>
</feature>
<keyword evidence="13" id="KW-1185">Reference proteome</keyword>
<dbReference type="InterPro" id="IPR058533">
    <property type="entry name" value="Cation_efflux_TM"/>
</dbReference>
<dbReference type="RefSeq" id="XP_018270140.1">
    <property type="nucleotide sequence ID" value="XM_018419198.1"/>
</dbReference>
<dbReference type="Pfam" id="PF01545">
    <property type="entry name" value="Cation_efflux"/>
    <property type="match status" value="1"/>
</dbReference>
<dbReference type="Proteomes" id="UP000053890">
    <property type="component" value="Unassembled WGS sequence"/>
</dbReference>
<keyword evidence="6 9" id="KW-1133">Transmembrane helix</keyword>
<evidence type="ECO:0000256" key="6">
    <source>
        <dbReference type="ARBA" id="ARBA00022989"/>
    </source>
</evidence>
<keyword evidence="5" id="KW-0862">Zinc</keyword>
<dbReference type="PANTHER" id="PTHR45820">
    <property type="entry name" value="FI23527P1"/>
    <property type="match status" value="1"/>
</dbReference>
<keyword evidence="4 9" id="KW-0812">Transmembrane</keyword>
<dbReference type="OMA" id="FQDCASW"/>
<evidence type="ECO:0000256" key="9">
    <source>
        <dbReference type="SAM" id="Phobius"/>
    </source>
</evidence>
<evidence type="ECO:0000256" key="5">
    <source>
        <dbReference type="ARBA" id="ARBA00022833"/>
    </source>
</evidence>
<dbReference type="Gene3D" id="1.20.1510.10">
    <property type="entry name" value="Cation efflux protein transmembrane domain"/>
    <property type="match status" value="2"/>
</dbReference>
<reference evidence="12 13" key="1">
    <citation type="journal article" date="2015" name="Front. Microbiol.">
        <title>Genome sequence of the plant growth promoting endophytic yeast Rhodotorula graminis WP1.</title>
        <authorList>
            <person name="Firrincieli A."/>
            <person name="Otillar R."/>
            <person name="Salamov A."/>
            <person name="Schmutz J."/>
            <person name="Khan Z."/>
            <person name="Redman R.S."/>
            <person name="Fleck N.D."/>
            <person name="Lindquist E."/>
            <person name="Grigoriev I.V."/>
            <person name="Doty S.L."/>
        </authorList>
    </citation>
    <scope>NUCLEOTIDE SEQUENCE [LARGE SCALE GENOMIC DNA]</scope>
    <source>
        <strain evidence="12 13">WP1</strain>
    </source>
</reference>
<dbReference type="SUPFAM" id="SSF161111">
    <property type="entry name" value="Cation efflux protein transmembrane domain-like"/>
    <property type="match status" value="1"/>
</dbReference>
<comment type="similarity">
    <text evidence="2">Belongs to the cation diffusion facilitator (CDF) transporter (TC 2.A.4) family. SLC30A subfamily.</text>
</comment>
<dbReference type="OrthoDB" id="9944568at2759"/>
<sequence length="404" mass="42075">VDTAFLFLELGVGTAVGSLALVADSFHMLNDVISLVVALQALKLAGKSSASSQLSYGWQRAEVLGALINGVFLLALCFSIGMEAIARFVNYSEVTNPQLITVVGCAGLVSNIVGLFLFHDHGGHSHGGGGHGHSHGSGGGAKAHAHSHAHGDVEAHAHSSGERSPLLRPDDARLASPAGSSTAVGVPSEGSAASDDEDDEAFAEDELYCHPGEMRANVLKKAHNAGYGTSGGAAHNGHEGRALDSGDEHGGHGGHAGSDGAMNMQGVFLHVLGDALGNVGVIAAGLFIWLTDYSWRMYTDPGISLVITIIIFSSALPLVKSASFILLQGVPSSVPLERLRSSISSVPGVINVHDLHVWSLSESKIVASVHIMVKSSDLVNVSREIKQRFHRFGIHSSTIQPEIV</sequence>
<feature type="domain" description="Cation efflux protein cytoplasmic" evidence="11">
    <location>
        <begin position="335"/>
        <end position="402"/>
    </location>
</feature>
<feature type="region of interest" description="Disordered" evidence="8">
    <location>
        <begin position="126"/>
        <end position="199"/>
    </location>
</feature>
<gene>
    <name evidence="12" type="ORF">RHOBADRAFT_7748</name>
</gene>
<evidence type="ECO:0000256" key="3">
    <source>
        <dbReference type="ARBA" id="ARBA00022448"/>
    </source>
</evidence>
<organism evidence="12 13">
    <name type="scientific">Rhodotorula graminis (strain WP1)</name>
    <dbReference type="NCBI Taxonomy" id="578459"/>
    <lineage>
        <taxon>Eukaryota</taxon>
        <taxon>Fungi</taxon>
        <taxon>Dikarya</taxon>
        <taxon>Basidiomycota</taxon>
        <taxon>Pucciniomycotina</taxon>
        <taxon>Microbotryomycetes</taxon>
        <taxon>Sporidiobolales</taxon>
        <taxon>Sporidiobolaceae</taxon>
        <taxon>Rhodotorula</taxon>
    </lineage>
</organism>
<dbReference type="InterPro" id="IPR027470">
    <property type="entry name" value="Cation_efflux_CTD"/>
</dbReference>
<evidence type="ECO:0000256" key="4">
    <source>
        <dbReference type="ARBA" id="ARBA00022692"/>
    </source>
</evidence>
<proteinExistence type="inferred from homology"/>
<evidence type="ECO:0000259" key="10">
    <source>
        <dbReference type="Pfam" id="PF01545"/>
    </source>
</evidence>
<dbReference type="NCBIfam" id="TIGR01297">
    <property type="entry name" value="CDF"/>
    <property type="match status" value="1"/>
</dbReference>
<protein>
    <recommendedName>
        <fullName evidence="14">Cation efflux protein</fullName>
    </recommendedName>
</protein>
<evidence type="ECO:0000256" key="1">
    <source>
        <dbReference type="ARBA" id="ARBA00004141"/>
    </source>
</evidence>
<dbReference type="GO" id="GO:0005385">
    <property type="term" value="F:zinc ion transmembrane transporter activity"/>
    <property type="evidence" value="ECO:0007669"/>
    <property type="project" value="TreeGrafter"/>
</dbReference>
<dbReference type="InterPro" id="IPR002524">
    <property type="entry name" value="Cation_efflux"/>
</dbReference>
<dbReference type="PANTHER" id="PTHR45820:SF4">
    <property type="entry name" value="ZINC TRANSPORTER 63C, ISOFORM F"/>
    <property type="match status" value="1"/>
</dbReference>
<evidence type="ECO:0000313" key="12">
    <source>
        <dbReference type="EMBL" id="KPV74091.1"/>
    </source>
</evidence>
<evidence type="ECO:0000256" key="7">
    <source>
        <dbReference type="ARBA" id="ARBA00023136"/>
    </source>
</evidence>
<evidence type="ECO:0000256" key="8">
    <source>
        <dbReference type="SAM" id="MobiDB-lite"/>
    </source>
</evidence>
<keyword evidence="7 9" id="KW-0472">Membrane</keyword>
<feature type="compositionally biased region" description="Basic and acidic residues" evidence="8">
    <location>
        <begin position="236"/>
        <end position="251"/>
    </location>
</feature>
<evidence type="ECO:0000259" key="11">
    <source>
        <dbReference type="Pfam" id="PF16916"/>
    </source>
</evidence>
<dbReference type="AlphaFoldDB" id="A0A0P9EPA6"/>
<dbReference type="GO" id="GO:0006882">
    <property type="term" value="P:intracellular zinc ion homeostasis"/>
    <property type="evidence" value="ECO:0007669"/>
    <property type="project" value="TreeGrafter"/>
</dbReference>
<dbReference type="InterPro" id="IPR027469">
    <property type="entry name" value="Cation_efflux_TMD_sf"/>
</dbReference>
<evidence type="ECO:0000256" key="2">
    <source>
        <dbReference type="ARBA" id="ARBA00008873"/>
    </source>
</evidence>
<feature type="transmembrane region" description="Helical" evidence="9">
    <location>
        <begin position="267"/>
        <end position="290"/>
    </location>
</feature>
<feature type="transmembrane region" description="Helical" evidence="9">
    <location>
        <begin position="98"/>
        <end position="118"/>
    </location>
</feature>
<evidence type="ECO:0008006" key="14">
    <source>
        <dbReference type="Google" id="ProtNLM"/>
    </source>
</evidence>
<feature type="compositionally biased region" description="Basic and acidic residues" evidence="8">
    <location>
        <begin position="149"/>
        <end position="161"/>
    </location>
</feature>
<dbReference type="STRING" id="578459.A0A0P9EPA6"/>
<accession>A0A0P9EPA6</accession>
<dbReference type="SUPFAM" id="SSF160240">
    <property type="entry name" value="Cation efflux protein cytoplasmic domain-like"/>
    <property type="match status" value="1"/>
</dbReference>
<dbReference type="Pfam" id="PF16916">
    <property type="entry name" value="ZT_dimer"/>
    <property type="match status" value="1"/>
</dbReference>
<dbReference type="InterPro" id="IPR036837">
    <property type="entry name" value="Cation_efflux_CTD_sf"/>
</dbReference>
<evidence type="ECO:0000313" key="13">
    <source>
        <dbReference type="Proteomes" id="UP000053890"/>
    </source>
</evidence>
<dbReference type="GO" id="GO:0016020">
    <property type="term" value="C:membrane"/>
    <property type="evidence" value="ECO:0007669"/>
    <property type="project" value="UniProtKB-SubCell"/>
</dbReference>
<feature type="domain" description="Cation efflux protein transmembrane" evidence="10">
    <location>
        <begin position="2"/>
        <end position="327"/>
    </location>
</feature>
<feature type="non-terminal residue" evidence="12">
    <location>
        <position position="1"/>
    </location>
</feature>
<feature type="non-terminal residue" evidence="12">
    <location>
        <position position="404"/>
    </location>
</feature>
<feature type="compositionally biased region" description="Gly residues" evidence="8">
    <location>
        <begin position="126"/>
        <end position="141"/>
    </location>
</feature>
<feature type="region of interest" description="Disordered" evidence="8">
    <location>
        <begin position="229"/>
        <end position="257"/>
    </location>
</feature>